<gene>
    <name evidence="4" type="ORF">AL503_001260</name>
</gene>
<organism evidence="4 5">
    <name type="scientific">Staphylococcus haemolyticus</name>
    <dbReference type="NCBI Taxonomy" id="1283"/>
    <lineage>
        <taxon>Bacteria</taxon>
        <taxon>Bacillati</taxon>
        <taxon>Bacillota</taxon>
        <taxon>Bacilli</taxon>
        <taxon>Bacillales</taxon>
        <taxon>Staphylococcaceae</taxon>
        <taxon>Staphylococcus</taxon>
    </lineage>
</organism>
<protein>
    <submittedName>
        <fullName evidence="4">NADH-dependent flavin oxidoreductase</fullName>
    </submittedName>
</protein>
<proteinExistence type="predicted"/>
<dbReference type="InterPro" id="IPR051799">
    <property type="entry name" value="NADH_flavin_oxidoreductase"/>
</dbReference>
<evidence type="ECO:0000313" key="5">
    <source>
        <dbReference type="Proteomes" id="UP000053523"/>
    </source>
</evidence>
<dbReference type="CDD" id="cd04735">
    <property type="entry name" value="OYE_like_4_FMN"/>
    <property type="match status" value="1"/>
</dbReference>
<accession>A0A2K0AY31</accession>
<sequence length="397" mass="44641">MSKFAPLLEPITLPNTITLANRFVLSPMTTNSSTKEGHITEEDIRYAQRRADSAGLQVTGAAYIEPYGQLFEYGFNISDDACIPGLRKVAQAMKQDGHKAIIQLAHAGRFSNTAIMNYGEVYGPSPMTLHSPIKHDVLEMSVEKIHDVIQQYADATSRAIQAGFDGVEISVAQRLLIQTFFSKFSNQRHDQYGVDSLENRTRFGLEVMQAVQKVIDEEAPSDFIFGYRATPEETRGSDLGYTVDEFNQHLDWVMEVANIHYLAIASWGRNIYQNKTRTPGDNYGRRVNQVVYEYLNGRVPLIASGGINTPETALDALNNADMVGMSSPFVTEPDFVHKLAEGREDDIDLHVHPDELDELAIPHAAFKDIVQMMDYGEGLQKKTRDELRKLEKNYDEE</sequence>
<dbReference type="GO" id="GO:0016491">
    <property type="term" value="F:oxidoreductase activity"/>
    <property type="evidence" value="ECO:0007669"/>
    <property type="project" value="UniProtKB-KW"/>
</dbReference>
<evidence type="ECO:0000313" key="4">
    <source>
        <dbReference type="EMBL" id="PNN29946.1"/>
    </source>
</evidence>
<name>A0A2K0AY31_STAHA</name>
<dbReference type="PANTHER" id="PTHR43656:SF2">
    <property type="entry name" value="BINDING OXIDOREDUCTASE, PUTATIVE (AFU_ORTHOLOGUE AFUA_2G08260)-RELATED"/>
    <property type="match status" value="1"/>
</dbReference>
<keyword evidence="1" id="KW-0285">Flavoprotein</keyword>
<dbReference type="SUPFAM" id="SSF51395">
    <property type="entry name" value="FMN-linked oxidoreductases"/>
    <property type="match status" value="1"/>
</dbReference>
<dbReference type="PANTHER" id="PTHR43656">
    <property type="entry name" value="BINDING OXIDOREDUCTASE, PUTATIVE (AFU_ORTHOLOGUE AFUA_2G08260)-RELATED"/>
    <property type="match status" value="1"/>
</dbReference>
<keyword evidence="2" id="KW-0560">Oxidoreductase</keyword>
<dbReference type="GO" id="GO:0010181">
    <property type="term" value="F:FMN binding"/>
    <property type="evidence" value="ECO:0007669"/>
    <property type="project" value="InterPro"/>
</dbReference>
<evidence type="ECO:0000256" key="1">
    <source>
        <dbReference type="ARBA" id="ARBA00022630"/>
    </source>
</evidence>
<evidence type="ECO:0000256" key="2">
    <source>
        <dbReference type="ARBA" id="ARBA00023002"/>
    </source>
</evidence>
<dbReference type="InterPro" id="IPR013785">
    <property type="entry name" value="Aldolase_TIM"/>
</dbReference>
<comment type="caution">
    <text evidence="4">The sequence shown here is derived from an EMBL/GenBank/DDBJ whole genome shotgun (WGS) entry which is preliminary data.</text>
</comment>
<dbReference type="RefSeq" id="WP_053026924.1">
    <property type="nucleotide sequence ID" value="NZ_CAJCGD010000009.1"/>
</dbReference>
<dbReference type="InterPro" id="IPR001155">
    <property type="entry name" value="OxRdtase_FMN_N"/>
</dbReference>
<reference evidence="4 5" key="1">
    <citation type="submission" date="2017-12" db="EMBL/GenBank/DDBJ databases">
        <title>FDA dAtabase for Regulatory Grade micrObial Sequences (FDA-ARGOS): Supporting development and validation of Infectious Disease Dx tests.</title>
        <authorList>
            <person name="Hoffmann M."/>
            <person name="Allard M."/>
            <person name="Evans P."/>
            <person name="Brown E."/>
            <person name="Tallon L."/>
            <person name="Sadzewicz L."/>
            <person name="Sengamalay N."/>
            <person name="Ott S."/>
            <person name="Godinez A."/>
            <person name="Nagaraj S."/>
            <person name="Vavikolanu K."/>
            <person name="Aluvathingal J."/>
            <person name="Nadendla S."/>
            <person name="Sichtig H."/>
        </authorList>
    </citation>
    <scope>NUCLEOTIDE SEQUENCE [LARGE SCALE GENOMIC DNA]</scope>
    <source>
        <strain evidence="4 5">FDAARGOS_148</strain>
    </source>
</reference>
<dbReference type="Pfam" id="PF00724">
    <property type="entry name" value="Oxidored_FMN"/>
    <property type="match status" value="1"/>
</dbReference>
<dbReference type="Proteomes" id="UP000053523">
    <property type="component" value="Unassembled WGS sequence"/>
</dbReference>
<feature type="domain" description="NADH:flavin oxidoreductase/NADH oxidase N-terminal" evidence="3">
    <location>
        <begin position="7"/>
        <end position="345"/>
    </location>
</feature>
<dbReference type="Gene3D" id="3.20.20.70">
    <property type="entry name" value="Aldolase class I"/>
    <property type="match status" value="1"/>
</dbReference>
<dbReference type="EMBL" id="LORN02000006">
    <property type="protein sequence ID" value="PNN29946.1"/>
    <property type="molecule type" value="Genomic_DNA"/>
</dbReference>
<evidence type="ECO:0000259" key="3">
    <source>
        <dbReference type="Pfam" id="PF00724"/>
    </source>
</evidence>
<dbReference type="AlphaFoldDB" id="A0A2K0AY31"/>